<dbReference type="Proteomes" id="UP000273734">
    <property type="component" value="Unassembled WGS sequence"/>
</dbReference>
<dbReference type="PANTHER" id="PTHR11106:SF27">
    <property type="entry name" value="MACRO DOMAIN-CONTAINING PROTEIN"/>
    <property type="match status" value="1"/>
</dbReference>
<dbReference type="EMBL" id="QTNY01000002">
    <property type="protein sequence ID" value="RQP83101.1"/>
    <property type="molecule type" value="Genomic_DNA"/>
</dbReference>
<dbReference type="PROSITE" id="PS51154">
    <property type="entry name" value="MACRO"/>
    <property type="match status" value="1"/>
</dbReference>
<gene>
    <name evidence="2" type="ORF">DF015_02750</name>
</gene>
<dbReference type="InterPro" id="IPR002589">
    <property type="entry name" value="Macro_dom"/>
</dbReference>
<dbReference type="InterPro" id="IPR043472">
    <property type="entry name" value="Macro_dom-like"/>
</dbReference>
<dbReference type="NCBIfam" id="NF001664">
    <property type="entry name" value="PRK00431.1-6"/>
    <property type="match status" value="1"/>
</dbReference>
<evidence type="ECO:0000313" key="2">
    <source>
        <dbReference type="EMBL" id="RQP83101.1"/>
    </source>
</evidence>
<dbReference type="CDD" id="cd02908">
    <property type="entry name" value="Macro_OAADPr_deacetylase"/>
    <property type="match status" value="1"/>
</dbReference>
<dbReference type="SMART" id="SM00506">
    <property type="entry name" value="A1pp"/>
    <property type="match status" value="1"/>
</dbReference>
<dbReference type="Pfam" id="PF01661">
    <property type="entry name" value="Macro"/>
    <property type="match status" value="1"/>
</dbReference>
<dbReference type="AlphaFoldDB" id="A0AB74DGC5"/>
<sequence>MLQIGSTTLDAQVVDITTLAVDAIVNAANSSLLGGGGVDGAIHRAAGPGLLAECRTLGGCQTGDAKLTRGHGLPARYVIHAVGPVWHGGTQNEAEMLASCYRRVIELAEEVACTSIAFPAISCGVYRYPAAQAVDIAVDTVVDMLPQAPNLARVVFACFSPDIYELYRARLARR</sequence>
<dbReference type="SUPFAM" id="SSF52949">
    <property type="entry name" value="Macro domain-like"/>
    <property type="match status" value="1"/>
</dbReference>
<dbReference type="PANTHER" id="PTHR11106">
    <property type="entry name" value="GANGLIOSIDE INDUCED DIFFERENTIATION ASSOCIATED PROTEIN 2-RELATED"/>
    <property type="match status" value="1"/>
</dbReference>
<protein>
    <submittedName>
        <fullName evidence="2">O-acetyl-ADP-ribose deacetylase</fullName>
    </submittedName>
</protein>
<feature type="domain" description="Macro" evidence="1">
    <location>
        <begin position="1"/>
        <end position="174"/>
    </location>
</feature>
<evidence type="ECO:0000313" key="3">
    <source>
        <dbReference type="Proteomes" id="UP000273734"/>
    </source>
</evidence>
<proteinExistence type="predicted"/>
<comment type="caution">
    <text evidence="2">The sequence shown here is derived from an EMBL/GenBank/DDBJ whole genome shotgun (WGS) entry which is preliminary data.</text>
</comment>
<evidence type="ECO:0000259" key="1">
    <source>
        <dbReference type="PROSITE" id="PS51154"/>
    </source>
</evidence>
<accession>A0AB74DGC5</accession>
<organism evidence="2 3">
    <name type="scientific">Burkholderia ubonensis</name>
    <dbReference type="NCBI Taxonomy" id="101571"/>
    <lineage>
        <taxon>Bacteria</taxon>
        <taxon>Pseudomonadati</taxon>
        <taxon>Pseudomonadota</taxon>
        <taxon>Betaproteobacteria</taxon>
        <taxon>Burkholderiales</taxon>
        <taxon>Burkholderiaceae</taxon>
        <taxon>Burkholderia</taxon>
        <taxon>Burkholderia cepacia complex</taxon>
    </lineage>
</organism>
<dbReference type="GO" id="GO:0061463">
    <property type="term" value="F:O-acetyl-ADP-ribose deacetylase activity"/>
    <property type="evidence" value="ECO:0007669"/>
    <property type="project" value="TreeGrafter"/>
</dbReference>
<dbReference type="RefSeq" id="WP_095402240.1">
    <property type="nucleotide sequence ID" value="NZ_NQMX01000034.1"/>
</dbReference>
<dbReference type="Gene3D" id="3.40.220.10">
    <property type="entry name" value="Leucine Aminopeptidase, subunit E, domain 1"/>
    <property type="match status" value="1"/>
</dbReference>
<reference evidence="2 3" key="1">
    <citation type="submission" date="2018-08" db="EMBL/GenBank/DDBJ databases">
        <title>Comparative analysis of Burkholderia isolates from Puerto Rico.</title>
        <authorList>
            <person name="Hall C."/>
            <person name="Sahl J."/>
            <person name="Wagner D."/>
        </authorList>
    </citation>
    <scope>NUCLEOTIDE SEQUENCE [LARGE SCALE GENOMIC DNA]</scope>
    <source>
        <strain evidence="2 3">Bp8964</strain>
    </source>
</reference>
<name>A0AB74DGC5_9BURK</name>